<dbReference type="EMBL" id="MHOX01000028">
    <property type="protein sequence ID" value="OGZ70368.1"/>
    <property type="molecule type" value="Genomic_DNA"/>
</dbReference>
<evidence type="ECO:0000313" key="3">
    <source>
        <dbReference type="Proteomes" id="UP000176308"/>
    </source>
</evidence>
<dbReference type="PANTHER" id="PTHR37953:SF1">
    <property type="entry name" value="UPF0127 PROTEIN MJ1496"/>
    <property type="match status" value="1"/>
</dbReference>
<dbReference type="AlphaFoldDB" id="A0A1G2I8J2"/>
<dbReference type="InterPro" id="IPR003795">
    <property type="entry name" value="DUF192"/>
</dbReference>
<dbReference type="Pfam" id="PF02643">
    <property type="entry name" value="DUF192"/>
    <property type="match status" value="1"/>
</dbReference>
<keyword evidence="1" id="KW-0812">Transmembrane</keyword>
<dbReference type="PANTHER" id="PTHR37953">
    <property type="entry name" value="UPF0127 PROTEIN MJ1496"/>
    <property type="match status" value="1"/>
</dbReference>
<feature type="transmembrane region" description="Helical" evidence="1">
    <location>
        <begin position="6"/>
        <end position="25"/>
    </location>
</feature>
<dbReference type="InterPro" id="IPR038695">
    <property type="entry name" value="Saro_0823-like_sf"/>
</dbReference>
<evidence type="ECO:0000313" key="2">
    <source>
        <dbReference type="EMBL" id="OGZ70368.1"/>
    </source>
</evidence>
<organism evidence="2 3">
    <name type="scientific">Candidatus Staskawiczbacteria bacterium RIFCSPLOWO2_01_FULL_33_9</name>
    <dbReference type="NCBI Taxonomy" id="1802211"/>
    <lineage>
        <taxon>Bacteria</taxon>
        <taxon>Candidatus Staskawicziibacteriota</taxon>
    </lineage>
</organism>
<dbReference type="Gene3D" id="2.60.120.1140">
    <property type="entry name" value="Protein of unknown function DUF192"/>
    <property type="match status" value="1"/>
</dbReference>
<accession>A0A1G2I8J2</accession>
<name>A0A1G2I8J2_9BACT</name>
<comment type="caution">
    <text evidence="2">The sequence shown here is derived from an EMBL/GenBank/DDBJ whole genome shotgun (WGS) entry which is preliminary data.</text>
</comment>
<dbReference type="Proteomes" id="UP000176308">
    <property type="component" value="Unassembled WGS sequence"/>
</dbReference>
<keyword evidence="1" id="KW-0472">Membrane</keyword>
<evidence type="ECO:0008006" key="4">
    <source>
        <dbReference type="Google" id="ProtNLM"/>
    </source>
</evidence>
<evidence type="ECO:0000256" key="1">
    <source>
        <dbReference type="SAM" id="Phobius"/>
    </source>
</evidence>
<reference evidence="2 3" key="1">
    <citation type="journal article" date="2016" name="Nat. Commun.">
        <title>Thousands of microbial genomes shed light on interconnected biogeochemical processes in an aquifer system.</title>
        <authorList>
            <person name="Anantharaman K."/>
            <person name="Brown C.T."/>
            <person name="Hug L.A."/>
            <person name="Sharon I."/>
            <person name="Castelle C.J."/>
            <person name="Probst A.J."/>
            <person name="Thomas B.C."/>
            <person name="Singh A."/>
            <person name="Wilkins M.J."/>
            <person name="Karaoz U."/>
            <person name="Brodie E.L."/>
            <person name="Williams K.H."/>
            <person name="Hubbard S.S."/>
            <person name="Banfield J.F."/>
        </authorList>
    </citation>
    <scope>NUCLEOTIDE SEQUENCE [LARGE SCALE GENOMIC DNA]</scope>
</reference>
<sequence length="157" mass="17878">MDNKIFLVAIFILIFLISAGFLFFMGAAPKRGESRPVTGRVCFKEYCFDVQLAQNAIDKTKGLMFQKSLEQNRGMLFLFDKEAKYSFWMQNTLIPLDIIWINENKRVVFISESNQPCTWSSCPSITPTADAKYVLELNSGVVQKIGLKLGNELSLIY</sequence>
<keyword evidence="1" id="KW-1133">Transmembrane helix</keyword>
<proteinExistence type="predicted"/>
<gene>
    <name evidence="2" type="ORF">A2904_00605</name>
</gene>
<protein>
    <recommendedName>
        <fullName evidence="4">DUF192 domain-containing protein</fullName>
    </recommendedName>
</protein>